<keyword evidence="3 10" id="KW-0812">Transmembrane</keyword>
<evidence type="ECO:0000256" key="11">
    <source>
        <dbReference type="SAM" id="Phobius"/>
    </source>
</evidence>
<evidence type="ECO:0000256" key="2">
    <source>
        <dbReference type="ARBA" id="ARBA00022475"/>
    </source>
</evidence>
<dbReference type="PROSITE" id="PS50262">
    <property type="entry name" value="G_PROTEIN_RECEP_F1_2"/>
    <property type="match status" value="1"/>
</dbReference>
<dbReference type="GO" id="GO:0005886">
    <property type="term" value="C:plasma membrane"/>
    <property type="evidence" value="ECO:0007669"/>
    <property type="project" value="UniProtKB-SubCell"/>
</dbReference>
<evidence type="ECO:0000256" key="10">
    <source>
        <dbReference type="RuleBase" id="RU000688"/>
    </source>
</evidence>
<feature type="transmembrane region" description="Helical" evidence="11">
    <location>
        <begin position="117"/>
        <end position="135"/>
    </location>
</feature>
<dbReference type="InterPro" id="IPR000276">
    <property type="entry name" value="GPCR_Rhodpsn"/>
</dbReference>
<dbReference type="Gene3D" id="1.20.1070.10">
    <property type="entry name" value="Rhodopsin 7-helix transmembrane proteins"/>
    <property type="match status" value="1"/>
</dbReference>
<dbReference type="InterPro" id="IPR017452">
    <property type="entry name" value="GPCR_Rhodpsn_7TM"/>
</dbReference>
<dbReference type="PANTHER" id="PTHR24246">
    <property type="entry name" value="OLFACTORY RECEPTOR AND ADENOSINE RECEPTOR"/>
    <property type="match status" value="1"/>
</dbReference>
<evidence type="ECO:0000256" key="1">
    <source>
        <dbReference type="ARBA" id="ARBA00004651"/>
    </source>
</evidence>
<keyword evidence="6 11" id="KW-0472">Membrane</keyword>
<evidence type="ECO:0000256" key="6">
    <source>
        <dbReference type="ARBA" id="ARBA00023136"/>
    </source>
</evidence>
<accession>A0A069DMT0</accession>
<keyword evidence="4 11" id="KW-1133">Transmembrane helix</keyword>
<keyword evidence="9 10" id="KW-0807">Transducer</keyword>
<proteinExistence type="evidence at transcript level"/>
<keyword evidence="7 10" id="KW-0675">Receptor</keyword>
<feature type="transmembrane region" description="Helical" evidence="11">
    <location>
        <begin position="183"/>
        <end position="205"/>
    </location>
</feature>
<evidence type="ECO:0000256" key="9">
    <source>
        <dbReference type="ARBA" id="ARBA00023224"/>
    </source>
</evidence>
<dbReference type="PRINTS" id="PR00237">
    <property type="entry name" value="GPCRRHODOPSN"/>
</dbReference>
<evidence type="ECO:0000256" key="7">
    <source>
        <dbReference type="ARBA" id="ARBA00023170"/>
    </source>
</evidence>
<dbReference type="Pfam" id="PF00001">
    <property type="entry name" value="7tm_1"/>
    <property type="match status" value="1"/>
</dbReference>
<dbReference type="PROSITE" id="PS00237">
    <property type="entry name" value="G_PROTEIN_RECEP_F1_1"/>
    <property type="match status" value="1"/>
</dbReference>
<sequence>MDDMRNHSHPECTHHIICSTMTNTPCPGFHAPPALSVFTSVVSAVLCILTVIGNLLVCLAVLKDPQRKLRTPFMFIIVNLAITDLIVGIVTLPISVVTHALEAVDKKTNDYVTVSRMFYFVTVTASTFNLIAFCIDRFVAVSNPIKYRQIMRFKICVFLVALIWLLSIGIACIYLAVGYIDFIIFFAQISMALVLVMCAITVRLLRMLNLKAKKRRKLTSSHSRLQNERVHRVISHVFDHVSVM</sequence>
<feature type="transmembrane region" description="Helical" evidence="11">
    <location>
        <begin position="155"/>
        <end position="177"/>
    </location>
</feature>
<protein>
    <submittedName>
        <fullName evidence="13">Seven transmembrane protein</fullName>
    </submittedName>
</protein>
<dbReference type="SUPFAM" id="SSF81321">
    <property type="entry name" value="Family A G protein-coupled receptor-like"/>
    <property type="match status" value="1"/>
</dbReference>
<evidence type="ECO:0000256" key="8">
    <source>
        <dbReference type="ARBA" id="ARBA00023180"/>
    </source>
</evidence>
<comment type="similarity">
    <text evidence="10">Belongs to the G-protein coupled receptor 1 family.</text>
</comment>
<keyword evidence="2" id="KW-1003">Cell membrane</keyword>
<comment type="subcellular location">
    <subcellularLocation>
        <location evidence="1">Cell membrane</location>
        <topology evidence="1">Multi-pass membrane protein</topology>
    </subcellularLocation>
</comment>
<feature type="transmembrane region" description="Helical" evidence="11">
    <location>
        <begin position="37"/>
        <end position="62"/>
    </location>
</feature>
<organism evidence="13">
    <name type="scientific">Clytia hemisphaerica</name>
    <dbReference type="NCBI Taxonomy" id="252671"/>
    <lineage>
        <taxon>Eukaryota</taxon>
        <taxon>Metazoa</taxon>
        <taxon>Cnidaria</taxon>
        <taxon>Hydrozoa</taxon>
        <taxon>Hydroidolina</taxon>
        <taxon>Leptothecata</taxon>
        <taxon>Obeliida</taxon>
        <taxon>Clytiidae</taxon>
        <taxon>Clytia</taxon>
    </lineage>
</organism>
<evidence type="ECO:0000259" key="12">
    <source>
        <dbReference type="PROSITE" id="PS50262"/>
    </source>
</evidence>
<feature type="transmembrane region" description="Helical" evidence="11">
    <location>
        <begin position="74"/>
        <end position="97"/>
    </location>
</feature>
<evidence type="ECO:0000256" key="4">
    <source>
        <dbReference type="ARBA" id="ARBA00022989"/>
    </source>
</evidence>
<dbReference type="EMBL" id="GBGP01000028">
    <property type="protein sequence ID" value="JAC85155.1"/>
    <property type="molecule type" value="mRNA"/>
</dbReference>
<keyword evidence="5 10" id="KW-0297">G-protein coupled receptor</keyword>
<reference evidence="13" key="1">
    <citation type="journal article" date="2014" name="PLoS Genet.">
        <title>Differential Responses to Wnt and PCP Disruption Predict Expression and Developmental Function of Conserved and Novel Genes in a Cnidarian.</title>
        <authorList>
            <person name="Lapebie P."/>
            <person name="Ruggiero A."/>
            <person name="Barreau C."/>
            <person name="Chevalier S."/>
            <person name="Chang P."/>
            <person name="Dru P."/>
            <person name="Houliston E."/>
            <person name="Momose T."/>
        </authorList>
    </citation>
    <scope>NUCLEOTIDE SEQUENCE</scope>
</reference>
<dbReference type="AlphaFoldDB" id="A0A069DMT0"/>
<keyword evidence="8" id="KW-0325">Glycoprotein</keyword>
<name>A0A069DMT0_9CNID</name>
<evidence type="ECO:0000313" key="13">
    <source>
        <dbReference type="EMBL" id="JAC85155.1"/>
    </source>
</evidence>
<dbReference type="PANTHER" id="PTHR24246:SF27">
    <property type="entry name" value="ADENOSINE RECEPTOR, ISOFORM A"/>
    <property type="match status" value="1"/>
</dbReference>
<evidence type="ECO:0000256" key="5">
    <source>
        <dbReference type="ARBA" id="ARBA00023040"/>
    </source>
</evidence>
<feature type="domain" description="G-protein coupled receptors family 1 profile" evidence="12">
    <location>
        <begin position="53"/>
        <end position="244"/>
    </location>
</feature>
<dbReference type="GO" id="GO:0004930">
    <property type="term" value="F:G protein-coupled receptor activity"/>
    <property type="evidence" value="ECO:0007669"/>
    <property type="project" value="UniProtKB-KW"/>
</dbReference>
<evidence type="ECO:0000256" key="3">
    <source>
        <dbReference type="ARBA" id="ARBA00022692"/>
    </source>
</evidence>